<sequence>MSTAASVASEEHNETILQQMRHSSLFLRDIWQDAINRTKLSTAIDATAGRGSDTISLGQFVGNEGVVHAFDIQEAALDETKSRYEEASQHEAMGTLHLYKKSHEDFSVLGLEDGSVACVVYNLGWYPGRGADRSIITKVSSTIASLKSAEALVAVGGVISVMAYVGHKWGKEEEEACIEWTQSLCRQEWNVFVIKYPNRKAAPSLIVCEKS</sequence>
<dbReference type="AlphaFoldDB" id="A0A2V3ISN5"/>
<dbReference type="EMBL" id="NBIV01000069">
    <property type="protein sequence ID" value="PXF45131.1"/>
    <property type="molecule type" value="Genomic_DNA"/>
</dbReference>
<dbReference type="SUPFAM" id="SSF53335">
    <property type="entry name" value="S-adenosyl-L-methionine-dependent methyltransferases"/>
    <property type="match status" value="1"/>
</dbReference>
<keyword evidence="1" id="KW-0808">Transferase</keyword>
<name>A0A2V3ISN5_9FLOR</name>
<dbReference type="Pfam" id="PF06962">
    <property type="entry name" value="rRNA_methylase"/>
    <property type="match status" value="1"/>
</dbReference>
<comment type="caution">
    <text evidence="1">The sequence shown here is derived from an EMBL/GenBank/DDBJ whole genome shotgun (WGS) entry which is preliminary data.</text>
</comment>
<dbReference type="GO" id="GO:0008168">
    <property type="term" value="F:methyltransferase activity"/>
    <property type="evidence" value="ECO:0007669"/>
    <property type="project" value="UniProtKB-KW"/>
</dbReference>
<gene>
    <name evidence="1" type="ORF">BWQ96_05105</name>
</gene>
<dbReference type="PANTHER" id="PTHR35276:SF1">
    <property type="entry name" value="TRNA (MNM(5)S(2)U34)-METHYLTRANSFERASE, CHLOROPLASTIC"/>
    <property type="match status" value="1"/>
</dbReference>
<accession>A0A2V3ISN5</accession>
<evidence type="ECO:0000313" key="2">
    <source>
        <dbReference type="Proteomes" id="UP000247409"/>
    </source>
</evidence>
<proteinExistence type="predicted"/>
<evidence type="ECO:0000313" key="1">
    <source>
        <dbReference type="EMBL" id="PXF45131.1"/>
    </source>
</evidence>
<dbReference type="Proteomes" id="UP000247409">
    <property type="component" value="Unassembled WGS sequence"/>
</dbReference>
<dbReference type="GO" id="GO:0032259">
    <property type="term" value="P:methylation"/>
    <property type="evidence" value="ECO:0007669"/>
    <property type="project" value="UniProtKB-KW"/>
</dbReference>
<keyword evidence="1" id="KW-0489">Methyltransferase</keyword>
<dbReference type="Gene3D" id="3.40.50.150">
    <property type="entry name" value="Vaccinia Virus protein VP39"/>
    <property type="match status" value="1"/>
</dbReference>
<dbReference type="OrthoDB" id="2984at2759"/>
<dbReference type="InterPro" id="IPR029063">
    <property type="entry name" value="SAM-dependent_MTases_sf"/>
</dbReference>
<dbReference type="PANTHER" id="PTHR35276">
    <property type="entry name" value="S-ADENOSYL-L-METHIONINE-DEPENDENT METHYLTRANSFERASES SUPERFAMILY PROTEIN"/>
    <property type="match status" value="1"/>
</dbReference>
<organism evidence="1 2">
    <name type="scientific">Gracilariopsis chorda</name>
    <dbReference type="NCBI Taxonomy" id="448386"/>
    <lineage>
        <taxon>Eukaryota</taxon>
        <taxon>Rhodophyta</taxon>
        <taxon>Florideophyceae</taxon>
        <taxon>Rhodymeniophycidae</taxon>
        <taxon>Gracilariales</taxon>
        <taxon>Gracilariaceae</taxon>
        <taxon>Gracilariopsis</taxon>
    </lineage>
</organism>
<dbReference type="STRING" id="448386.A0A2V3ISN5"/>
<reference evidence="1 2" key="1">
    <citation type="journal article" date="2018" name="Mol. Biol. Evol.">
        <title>Analysis of the draft genome of the red seaweed Gracilariopsis chorda provides insights into genome size evolution in Rhodophyta.</title>
        <authorList>
            <person name="Lee J."/>
            <person name="Yang E.C."/>
            <person name="Graf L."/>
            <person name="Yang J.H."/>
            <person name="Qiu H."/>
            <person name="Zel Zion U."/>
            <person name="Chan C.X."/>
            <person name="Stephens T.G."/>
            <person name="Weber A.P.M."/>
            <person name="Boo G.H."/>
            <person name="Boo S.M."/>
            <person name="Kim K.M."/>
            <person name="Shin Y."/>
            <person name="Jung M."/>
            <person name="Lee S.J."/>
            <person name="Yim H.S."/>
            <person name="Lee J.H."/>
            <person name="Bhattacharya D."/>
            <person name="Yoon H.S."/>
        </authorList>
    </citation>
    <scope>NUCLEOTIDE SEQUENCE [LARGE SCALE GENOMIC DNA]</scope>
    <source>
        <strain evidence="1 2">SKKU-2015</strain>
        <tissue evidence="1">Whole body</tissue>
    </source>
</reference>
<keyword evidence="2" id="KW-1185">Reference proteome</keyword>
<dbReference type="InterPro" id="IPR010719">
    <property type="entry name" value="MnmM_MeTrfase"/>
</dbReference>
<protein>
    <submittedName>
        <fullName evidence="1">Putative rRNA methylase YtqB</fullName>
    </submittedName>
</protein>